<dbReference type="PANTHER" id="PTHR35585:SF1">
    <property type="entry name" value="HHE DOMAIN PROTEIN (AFU_ORTHOLOGUE AFUA_4G00730)"/>
    <property type="match status" value="1"/>
</dbReference>
<protein>
    <submittedName>
        <fullName evidence="3">Hemerythrin</fullName>
    </submittedName>
</protein>
<keyword evidence="4" id="KW-1185">Reference proteome</keyword>
<dbReference type="Proteomes" id="UP000031774">
    <property type="component" value="Chromosome"/>
</dbReference>
<dbReference type="PANTHER" id="PTHR35585">
    <property type="entry name" value="HHE DOMAIN PROTEIN (AFU_ORTHOLOGUE AFUA_4G00730)"/>
    <property type="match status" value="1"/>
</dbReference>
<dbReference type="Pfam" id="PF01814">
    <property type="entry name" value="Hemerythrin"/>
    <property type="match status" value="1"/>
</dbReference>
<dbReference type="HOGENOM" id="CLU_079417_6_0_11"/>
<dbReference type="Gene3D" id="1.20.120.520">
    <property type="entry name" value="nmb1532 protein domain like"/>
    <property type="match status" value="1"/>
</dbReference>
<dbReference type="AlphaFoldDB" id="A0A0B5IH46"/>
<sequence length="158" mass="18321">MDAIVLLREDHKTVEKLFKRFEKTSDDDTAERRRIADEVIEELTVHAWIEEKFFYPAAREAAPDTTDHILESIEEHHAVVWMLSEIKGMDPGDERFKAKMTVLMEQVRHHVEEEEQDWFPEVRKAMGRNRLTELGGELEAGKKEAPRDPLAVPSADAK</sequence>
<evidence type="ECO:0000259" key="2">
    <source>
        <dbReference type="Pfam" id="PF01814"/>
    </source>
</evidence>
<gene>
    <name evidence="3" type="ORF">SVTN_36740</name>
</gene>
<name>A0A0B5IH46_9ACTN</name>
<evidence type="ECO:0000313" key="3">
    <source>
        <dbReference type="EMBL" id="AJF69023.1"/>
    </source>
</evidence>
<dbReference type="CDD" id="cd12108">
    <property type="entry name" value="Hr-like"/>
    <property type="match status" value="1"/>
</dbReference>
<reference evidence="3 4" key="1">
    <citation type="submission" date="2014-12" db="EMBL/GenBank/DDBJ databases">
        <title>Complete genome sequence of Streptomyces vietnamensis strain GIMV4.0001, a genetic manipulable producer of the benzoisochromanequinone antibiotic granaticin.</title>
        <authorList>
            <person name="Deng M.R."/>
            <person name="Guo J."/>
            <person name="Ma L.Y."/>
            <person name="Feng G.D."/>
            <person name="Mo C.Y."/>
            <person name="Zhu H.H."/>
        </authorList>
    </citation>
    <scope>NUCLEOTIDE SEQUENCE [LARGE SCALE GENOMIC DNA]</scope>
    <source>
        <strain evidence="4">GIMV4.0001</strain>
    </source>
</reference>
<dbReference type="EMBL" id="CP010407">
    <property type="protein sequence ID" value="AJF69023.1"/>
    <property type="molecule type" value="Genomic_DNA"/>
</dbReference>
<dbReference type="RefSeq" id="WP_041132944.1">
    <property type="nucleotide sequence ID" value="NZ_CP010407.1"/>
</dbReference>
<dbReference type="InterPro" id="IPR012312">
    <property type="entry name" value="Hemerythrin-like"/>
</dbReference>
<feature type="domain" description="Hemerythrin-like" evidence="2">
    <location>
        <begin position="3"/>
        <end position="121"/>
    </location>
</feature>
<evidence type="ECO:0000256" key="1">
    <source>
        <dbReference type="SAM" id="MobiDB-lite"/>
    </source>
</evidence>
<organism evidence="3 4">
    <name type="scientific">Streptomyces vietnamensis</name>
    <dbReference type="NCBI Taxonomy" id="362257"/>
    <lineage>
        <taxon>Bacteria</taxon>
        <taxon>Bacillati</taxon>
        <taxon>Actinomycetota</taxon>
        <taxon>Actinomycetes</taxon>
        <taxon>Kitasatosporales</taxon>
        <taxon>Streptomycetaceae</taxon>
        <taxon>Streptomyces</taxon>
    </lineage>
</organism>
<proteinExistence type="predicted"/>
<dbReference type="KEGG" id="svt:SVTN_36740"/>
<evidence type="ECO:0000313" key="4">
    <source>
        <dbReference type="Proteomes" id="UP000031774"/>
    </source>
</evidence>
<feature type="region of interest" description="Disordered" evidence="1">
    <location>
        <begin position="133"/>
        <end position="158"/>
    </location>
</feature>
<accession>A0A0B5IH46</accession>